<keyword evidence="4 10" id="KW-0496">Mitochondrion</keyword>
<sequence length="141" mass="15870">MLSPKRTRYRKHQKGSKGGVQSNTTELRFGRYGLKSLENGRIHAKTIEAVRRTITRQLKRSGQVWIRVFPDLSVSRKPAEVRMGKGKGSPSFWVCRVQPGQMLYEMDGIPASSAEQAAKLAYHKLPLKTAFVQLEDQDGGN</sequence>
<evidence type="ECO:0000256" key="6">
    <source>
        <dbReference type="ARBA" id="ARBA00035302"/>
    </source>
</evidence>
<evidence type="ECO:0000256" key="7">
    <source>
        <dbReference type="ARBA" id="ARBA00042582"/>
    </source>
</evidence>
<dbReference type="AlphaFoldDB" id="J7K8F8"/>
<reference evidence="10" key="1">
    <citation type="journal article" date="2012" name="Eukaryot. Cell">
        <title>Complete Mitochondrial and Plastid Genomes of the Green Microalga Trebouxiophyceae sp. Strain MX-AZ01 Isolated from a Highly Acidic Geothermal Lake.</title>
        <authorList>
            <person name="Servin-Garciduenas L.E."/>
            <person name="Martinez-Romero E."/>
        </authorList>
    </citation>
    <scope>NUCLEOTIDE SEQUENCE</scope>
    <source>
        <strain evidence="10">MX-AZ01</strain>
    </source>
</reference>
<dbReference type="FunFam" id="3.90.1170.10:FF:000001">
    <property type="entry name" value="50S ribosomal protein L16"/>
    <property type="match status" value="1"/>
</dbReference>
<dbReference type="PRINTS" id="PR00060">
    <property type="entry name" value="RIBOSOMALL16"/>
</dbReference>
<dbReference type="HAMAP" id="MF_01342">
    <property type="entry name" value="Ribosomal_uL16"/>
    <property type="match status" value="1"/>
</dbReference>
<evidence type="ECO:0000313" key="10">
    <source>
        <dbReference type="EMBL" id="AFQ93774.1"/>
    </source>
</evidence>
<dbReference type="InterPro" id="IPR016180">
    <property type="entry name" value="Ribosomal_uL16_dom"/>
</dbReference>
<dbReference type="PANTHER" id="PTHR12220">
    <property type="entry name" value="50S/60S RIBOSOMAL PROTEIN L16"/>
    <property type="match status" value="1"/>
</dbReference>
<dbReference type="GO" id="GO:0003735">
    <property type="term" value="F:structural constituent of ribosome"/>
    <property type="evidence" value="ECO:0007669"/>
    <property type="project" value="InterPro"/>
</dbReference>
<evidence type="ECO:0000256" key="5">
    <source>
        <dbReference type="ARBA" id="ARBA00023274"/>
    </source>
</evidence>
<geneLocation type="mitochondrion" evidence="10"/>
<dbReference type="GO" id="GO:0032543">
    <property type="term" value="P:mitochondrial translation"/>
    <property type="evidence" value="ECO:0007669"/>
    <property type="project" value="TreeGrafter"/>
</dbReference>
<dbReference type="EMBL" id="JX315601">
    <property type="protein sequence ID" value="AFQ93774.1"/>
    <property type="molecule type" value="Genomic_DNA"/>
</dbReference>
<gene>
    <name evidence="10" type="primary">rpl16</name>
</gene>
<accession>J7K8F8</accession>
<evidence type="ECO:0000256" key="1">
    <source>
        <dbReference type="ARBA" id="ARBA00004173"/>
    </source>
</evidence>
<dbReference type="InterPro" id="IPR020798">
    <property type="entry name" value="Ribosomal_uL16_CS"/>
</dbReference>
<dbReference type="InterPro" id="IPR047873">
    <property type="entry name" value="Ribosomal_uL16"/>
</dbReference>
<dbReference type="GeneID" id="13543456"/>
<comment type="similarity">
    <text evidence="2 8">Belongs to the universal ribosomal protein uL16 family.</text>
</comment>
<dbReference type="SUPFAM" id="SSF54686">
    <property type="entry name" value="Ribosomal protein L16p/L10e"/>
    <property type="match status" value="1"/>
</dbReference>
<dbReference type="GO" id="GO:0019843">
    <property type="term" value="F:rRNA binding"/>
    <property type="evidence" value="ECO:0007669"/>
    <property type="project" value="InterPro"/>
</dbReference>
<dbReference type="RefSeq" id="YP_006666419.1">
    <property type="nucleotide sequence ID" value="NC_018568.1"/>
</dbReference>
<dbReference type="CDD" id="cd01433">
    <property type="entry name" value="Ribosomal_L16_L10e"/>
    <property type="match status" value="1"/>
</dbReference>
<dbReference type="PROSITE" id="PS00586">
    <property type="entry name" value="RIBOSOMAL_L16_1"/>
    <property type="match status" value="1"/>
</dbReference>
<organism evidence="10">
    <name type="scientific">Trebouxiophyceae sp. MX-AZ01</name>
    <dbReference type="NCBI Taxonomy" id="1208065"/>
    <lineage>
        <taxon>Eukaryota</taxon>
        <taxon>Viridiplantae</taxon>
        <taxon>Chlorophyta</taxon>
        <taxon>core chlorophytes</taxon>
        <taxon>Trebouxiophyceae</taxon>
    </lineage>
</organism>
<dbReference type="PANTHER" id="PTHR12220:SF24">
    <property type="entry name" value="LARGE RIBOSOMAL SUBUNIT PROTEIN UL16M"/>
    <property type="match status" value="1"/>
</dbReference>
<dbReference type="NCBIfam" id="TIGR01164">
    <property type="entry name" value="rplP_bact"/>
    <property type="match status" value="1"/>
</dbReference>
<keyword evidence="3 8" id="KW-0689">Ribosomal protein</keyword>
<dbReference type="Gene3D" id="3.90.1170.10">
    <property type="entry name" value="Ribosomal protein L10e/L16"/>
    <property type="match status" value="1"/>
</dbReference>
<keyword evidence="5 8" id="KW-0687">Ribonucleoprotein</keyword>
<name>J7K8F8_9CHLO</name>
<evidence type="ECO:0000256" key="3">
    <source>
        <dbReference type="ARBA" id="ARBA00022980"/>
    </source>
</evidence>
<evidence type="ECO:0000256" key="8">
    <source>
        <dbReference type="RuleBase" id="RU004413"/>
    </source>
</evidence>
<proteinExistence type="inferred from homology"/>
<comment type="subcellular location">
    <subcellularLocation>
        <location evidence="1">Mitochondrion</location>
    </subcellularLocation>
</comment>
<feature type="compositionally biased region" description="Basic residues" evidence="9">
    <location>
        <begin position="1"/>
        <end position="15"/>
    </location>
</feature>
<dbReference type="PROSITE" id="PS00701">
    <property type="entry name" value="RIBOSOMAL_L16_2"/>
    <property type="match status" value="1"/>
</dbReference>
<dbReference type="InterPro" id="IPR000114">
    <property type="entry name" value="Ribosomal_uL16_bact-type"/>
</dbReference>
<dbReference type="Pfam" id="PF00252">
    <property type="entry name" value="Ribosomal_L16"/>
    <property type="match status" value="1"/>
</dbReference>
<evidence type="ECO:0000256" key="4">
    <source>
        <dbReference type="ARBA" id="ARBA00023128"/>
    </source>
</evidence>
<dbReference type="InterPro" id="IPR036920">
    <property type="entry name" value="Ribosomal_uL16_sf"/>
</dbReference>
<evidence type="ECO:0000256" key="9">
    <source>
        <dbReference type="SAM" id="MobiDB-lite"/>
    </source>
</evidence>
<feature type="region of interest" description="Disordered" evidence="9">
    <location>
        <begin position="1"/>
        <end position="23"/>
    </location>
</feature>
<evidence type="ECO:0000256" key="2">
    <source>
        <dbReference type="ARBA" id="ARBA00008931"/>
    </source>
</evidence>
<protein>
    <recommendedName>
        <fullName evidence="6">Large ribosomal subunit protein uL16m</fullName>
    </recommendedName>
    <alternativeName>
        <fullName evidence="7">60S ribosomal protein L16, mitochondrial</fullName>
    </alternativeName>
</protein>
<dbReference type="GO" id="GO:0005762">
    <property type="term" value="C:mitochondrial large ribosomal subunit"/>
    <property type="evidence" value="ECO:0007669"/>
    <property type="project" value="TreeGrafter"/>
</dbReference>